<dbReference type="RefSeq" id="WP_163180218.1">
    <property type="nucleotide sequence ID" value="NZ_JAAIWM010000004.1"/>
</dbReference>
<feature type="transmembrane region" description="Helical" evidence="1">
    <location>
        <begin position="6"/>
        <end position="26"/>
    </location>
</feature>
<dbReference type="InterPro" id="IPR029787">
    <property type="entry name" value="Nucleotide_cyclase"/>
</dbReference>
<accession>A0A6M0Q907</accession>
<dbReference type="EMBL" id="JAAIWM010000004">
    <property type="protein sequence ID" value="NEY72773.1"/>
    <property type="molecule type" value="Genomic_DNA"/>
</dbReference>
<feature type="transmembrane region" description="Helical" evidence="1">
    <location>
        <begin position="145"/>
        <end position="165"/>
    </location>
</feature>
<dbReference type="CDD" id="cd01949">
    <property type="entry name" value="GGDEF"/>
    <property type="match status" value="1"/>
</dbReference>
<feature type="transmembrane region" description="Helical" evidence="1">
    <location>
        <begin position="74"/>
        <end position="91"/>
    </location>
</feature>
<proteinExistence type="predicted"/>
<keyword evidence="4" id="KW-1185">Reference proteome</keyword>
<dbReference type="FunFam" id="3.30.70.270:FF:000001">
    <property type="entry name" value="Diguanylate cyclase domain protein"/>
    <property type="match status" value="1"/>
</dbReference>
<feature type="domain" description="GGDEF" evidence="2">
    <location>
        <begin position="376"/>
        <end position="511"/>
    </location>
</feature>
<evidence type="ECO:0000259" key="2">
    <source>
        <dbReference type="PROSITE" id="PS50887"/>
    </source>
</evidence>
<keyword evidence="1" id="KW-0812">Transmembrane</keyword>
<dbReference type="PROSITE" id="PS50887">
    <property type="entry name" value="GGDEF"/>
    <property type="match status" value="1"/>
</dbReference>
<dbReference type="SUPFAM" id="SSF55073">
    <property type="entry name" value="Nucleotide cyclase"/>
    <property type="match status" value="1"/>
</dbReference>
<comment type="caution">
    <text evidence="3">The sequence shown here is derived from an EMBL/GenBank/DDBJ whole genome shotgun (WGS) entry which is preliminary data.</text>
</comment>
<protein>
    <submittedName>
        <fullName evidence="3">Diguanylate cyclase</fullName>
    </submittedName>
</protein>
<evidence type="ECO:0000256" key="1">
    <source>
        <dbReference type="SAM" id="Phobius"/>
    </source>
</evidence>
<dbReference type="Proteomes" id="UP000481043">
    <property type="component" value="Unassembled WGS sequence"/>
</dbReference>
<dbReference type="InterPro" id="IPR050469">
    <property type="entry name" value="Diguanylate_Cyclase"/>
</dbReference>
<feature type="transmembrane region" description="Helical" evidence="1">
    <location>
        <begin position="177"/>
        <end position="201"/>
    </location>
</feature>
<reference evidence="3 4" key="1">
    <citation type="submission" date="2020-02" db="EMBL/GenBank/DDBJ databases">
        <title>Bacillus aquiflavi sp. nov., isolated from yellow water of strong flavor Chinese baijiu in Yibin region of China.</title>
        <authorList>
            <person name="Xie J."/>
        </authorList>
    </citation>
    <scope>NUCLEOTIDE SEQUENCE [LARGE SCALE GENOMIC DNA]</scope>
    <source>
        <strain evidence="3 4">SA4</strain>
    </source>
</reference>
<dbReference type="Pfam" id="PF00990">
    <property type="entry name" value="GGDEF"/>
    <property type="match status" value="1"/>
</dbReference>
<dbReference type="Gene3D" id="3.30.450.20">
    <property type="entry name" value="PAS domain"/>
    <property type="match status" value="1"/>
</dbReference>
<sequence>MNQELYVYVVATVLGGILSLLLCIYAFVNIKNSPGGKYYILATFMASFFTFSYAQELLSSNLEQIMFWVKMEYLALPFIPVFIFLMCLDFVGKRPNRLVIAFLYGLPLLTITMQLTNDFHHLYYTSTSLRSDTAYPVAQLEGGPWFLVHSIFLYGLVAASIIVLLMEFKTISSKFRIQLVLLMIGVLVPIIASVFYIMGLSPNGIDIGPVSMCVSFIFHGIALLSFKMFDIAPIARDRVFESITEGVLVLNMKDVLIDYNPSMQQVLPALNPSCIGKPIKDVFRGQPDVLNVITKEIESDYQSTQNSQTFYHEVKFQPVLNKKHVQIGKIITFMNVTNRVLLEAKLKEMASIDGLTNIYNRSFFIQESEEYVNRGSSVSILMFDIDHFKRVNDTYGHANGDKVLCHVVDVVKRTIDEKTIFGRFGGEEFLICIPEASLEGALITANKIRFNIESSYIKVNNQPIFVTSSFGIATSSYLKESYSLQELIQQADQALYLAKANGRNCVVPYTPLLNNVH</sequence>
<dbReference type="InterPro" id="IPR043128">
    <property type="entry name" value="Rev_trsase/Diguanyl_cyclase"/>
</dbReference>
<feature type="transmembrane region" description="Helical" evidence="1">
    <location>
        <begin position="38"/>
        <end position="54"/>
    </location>
</feature>
<dbReference type="SMART" id="SM00267">
    <property type="entry name" value="GGDEF"/>
    <property type="match status" value="1"/>
</dbReference>
<feature type="transmembrane region" description="Helical" evidence="1">
    <location>
        <begin position="98"/>
        <end position="116"/>
    </location>
</feature>
<dbReference type="GO" id="GO:0052621">
    <property type="term" value="F:diguanylate cyclase activity"/>
    <property type="evidence" value="ECO:0007669"/>
    <property type="project" value="TreeGrafter"/>
</dbReference>
<dbReference type="Gene3D" id="3.30.70.270">
    <property type="match status" value="1"/>
</dbReference>
<dbReference type="NCBIfam" id="TIGR00254">
    <property type="entry name" value="GGDEF"/>
    <property type="match status" value="1"/>
</dbReference>
<organism evidence="3 4">
    <name type="scientific">Bacillus mesophilus</name>
    <dbReference type="NCBI Taxonomy" id="1808955"/>
    <lineage>
        <taxon>Bacteria</taxon>
        <taxon>Bacillati</taxon>
        <taxon>Bacillota</taxon>
        <taxon>Bacilli</taxon>
        <taxon>Bacillales</taxon>
        <taxon>Bacillaceae</taxon>
        <taxon>Bacillus</taxon>
    </lineage>
</organism>
<name>A0A6M0Q907_9BACI</name>
<keyword evidence="1" id="KW-0472">Membrane</keyword>
<gene>
    <name evidence="3" type="ORF">G4D63_13630</name>
</gene>
<dbReference type="PANTHER" id="PTHR45138">
    <property type="entry name" value="REGULATORY COMPONENTS OF SENSORY TRANSDUCTION SYSTEM"/>
    <property type="match status" value="1"/>
</dbReference>
<dbReference type="Pfam" id="PF16927">
    <property type="entry name" value="HisKA_7TM"/>
    <property type="match status" value="1"/>
</dbReference>
<dbReference type="InterPro" id="IPR000160">
    <property type="entry name" value="GGDEF_dom"/>
</dbReference>
<evidence type="ECO:0000313" key="4">
    <source>
        <dbReference type="Proteomes" id="UP000481043"/>
    </source>
</evidence>
<dbReference type="InterPro" id="IPR031621">
    <property type="entry name" value="HisKA_7TM"/>
</dbReference>
<dbReference type="PANTHER" id="PTHR45138:SF9">
    <property type="entry name" value="DIGUANYLATE CYCLASE DGCM-RELATED"/>
    <property type="match status" value="1"/>
</dbReference>
<feature type="transmembrane region" description="Helical" evidence="1">
    <location>
        <begin position="207"/>
        <end position="226"/>
    </location>
</feature>
<dbReference type="AlphaFoldDB" id="A0A6M0Q907"/>
<keyword evidence="1" id="KW-1133">Transmembrane helix</keyword>
<evidence type="ECO:0000313" key="3">
    <source>
        <dbReference type="EMBL" id="NEY72773.1"/>
    </source>
</evidence>